<feature type="domain" description="Molybdopterin oxidoreductase" evidence="5">
    <location>
        <begin position="1"/>
        <end position="55"/>
    </location>
</feature>
<keyword evidence="3" id="KW-0408">Iron</keyword>
<evidence type="ECO:0000259" key="5">
    <source>
        <dbReference type="Pfam" id="PF00384"/>
    </source>
</evidence>
<dbReference type="AlphaFoldDB" id="A0A932FVW9"/>
<keyword evidence="4" id="KW-0411">Iron-sulfur</keyword>
<dbReference type="Proteomes" id="UP000769766">
    <property type="component" value="Unassembled WGS sequence"/>
</dbReference>
<reference evidence="7" key="1">
    <citation type="submission" date="2020-07" db="EMBL/GenBank/DDBJ databases">
        <title>Huge and variable diversity of episymbiotic CPR bacteria and DPANN archaea in groundwater ecosystems.</title>
        <authorList>
            <person name="He C.Y."/>
            <person name="Keren R."/>
            <person name="Whittaker M."/>
            <person name="Farag I.F."/>
            <person name="Doudna J."/>
            <person name="Cate J.H.D."/>
            <person name="Banfield J.F."/>
        </authorList>
    </citation>
    <scope>NUCLEOTIDE SEQUENCE</scope>
    <source>
        <strain evidence="7">NC_groundwater_672_Ag_B-0.1um_62_36</strain>
    </source>
</reference>
<dbReference type="SUPFAM" id="SSF53706">
    <property type="entry name" value="Formate dehydrogenase/DMSO reductase, domains 1-3"/>
    <property type="match status" value="1"/>
</dbReference>
<gene>
    <name evidence="7" type="ORF">HYY20_09840</name>
</gene>
<dbReference type="SUPFAM" id="SSF50692">
    <property type="entry name" value="ADC-like"/>
    <property type="match status" value="1"/>
</dbReference>
<dbReference type="InterPro" id="IPR006657">
    <property type="entry name" value="MoPterin_dinucl-bd_dom"/>
</dbReference>
<evidence type="ECO:0000256" key="1">
    <source>
        <dbReference type="ARBA" id="ARBA00010312"/>
    </source>
</evidence>
<dbReference type="GO" id="GO:0051536">
    <property type="term" value="F:iron-sulfur cluster binding"/>
    <property type="evidence" value="ECO:0007669"/>
    <property type="project" value="UniProtKB-KW"/>
</dbReference>
<comment type="caution">
    <text evidence="7">The sequence shown here is derived from an EMBL/GenBank/DDBJ whole genome shotgun (WGS) entry which is preliminary data.</text>
</comment>
<dbReference type="Pfam" id="PF01568">
    <property type="entry name" value="Molydop_binding"/>
    <property type="match status" value="1"/>
</dbReference>
<feature type="non-terminal residue" evidence="7">
    <location>
        <position position="1"/>
    </location>
</feature>
<comment type="similarity">
    <text evidence="1">Belongs to the prokaryotic molybdopterin-containing oxidoreductase family.</text>
</comment>
<dbReference type="GO" id="GO:0016491">
    <property type="term" value="F:oxidoreductase activity"/>
    <property type="evidence" value="ECO:0007669"/>
    <property type="project" value="InterPro"/>
</dbReference>
<dbReference type="PANTHER" id="PTHR43742:SF6">
    <property type="entry name" value="OXIDOREDUCTASE YYAE-RELATED"/>
    <property type="match status" value="1"/>
</dbReference>
<keyword evidence="2" id="KW-0479">Metal-binding</keyword>
<evidence type="ECO:0000256" key="3">
    <source>
        <dbReference type="ARBA" id="ARBA00023004"/>
    </source>
</evidence>
<accession>A0A932FVW9</accession>
<dbReference type="InterPro" id="IPR009010">
    <property type="entry name" value="Asp_de-COase-like_dom_sf"/>
</dbReference>
<dbReference type="Gene3D" id="3.40.50.12440">
    <property type="match status" value="2"/>
</dbReference>
<dbReference type="Pfam" id="PF00384">
    <property type="entry name" value="Molybdopterin"/>
    <property type="match status" value="1"/>
</dbReference>
<dbReference type="InterPro" id="IPR050612">
    <property type="entry name" value="Prok_Mopterin_Oxidored"/>
</dbReference>
<protein>
    <submittedName>
        <fullName evidence="7">Molybdopterin-dependent oxidoreductase</fullName>
    </submittedName>
</protein>
<dbReference type="GO" id="GO:0043546">
    <property type="term" value="F:molybdopterin cofactor binding"/>
    <property type="evidence" value="ECO:0007669"/>
    <property type="project" value="InterPro"/>
</dbReference>
<evidence type="ECO:0000256" key="4">
    <source>
        <dbReference type="ARBA" id="ARBA00023014"/>
    </source>
</evidence>
<name>A0A932FVW9_UNCTE</name>
<evidence type="ECO:0000313" key="8">
    <source>
        <dbReference type="Proteomes" id="UP000769766"/>
    </source>
</evidence>
<organism evidence="7 8">
    <name type="scientific">Tectimicrobiota bacterium</name>
    <dbReference type="NCBI Taxonomy" id="2528274"/>
    <lineage>
        <taxon>Bacteria</taxon>
        <taxon>Pseudomonadati</taxon>
        <taxon>Nitrospinota/Tectimicrobiota group</taxon>
        <taxon>Candidatus Tectimicrobiota</taxon>
    </lineage>
</organism>
<sequence>TALWSDYVLPAAGWYEKRDVRYGTLYVPFVHLTAPAVSPLYESKPEWEIFCRLARAVEERARQRGLSTFTDRRGQKRHLDRLYQEMTLGGRYPEGEHEGLARDLVGLSTNLAGVRWEELKARGFARFTGVGVSPISVGSACDIPPKQAAVSFSWHTEKKQPWPTLTRRMQSYLDQELYLELGEALPTYKESPKVGGNFPLVMTGGHARWSIHAAWRDDAWMLRLQRGVPLIYLSTADARARGIADGDEVEVKNEIDSFRIRAKVSPAVRPGQVIIYHAWESYQFKGGKLFQNLMPSPLNPIELAGGYYHLRPMFTCLNPGQSDRDTRVEVVKAHSS</sequence>
<dbReference type="PANTHER" id="PTHR43742">
    <property type="entry name" value="TRIMETHYLAMINE-N-OXIDE REDUCTASE"/>
    <property type="match status" value="1"/>
</dbReference>
<feature type="domain" description="Molybdopterin dinucleotide-binding" evidence="6">
    <location>
        <begin position="200"/>
        <end position="300"/>
    </location>
</feature>
<dbReference type="GO" id="GO:0046872">
    <property type="term" value="F:metal ion binding"/>
    <property type="evidence" value="ECO:0007669"/>
    <property type="project" value="UniProtKB-KW"/>
</dbReference>
<dbReference type="InterPro" id="IPR006656">
    <property type="entry name" value="Mopterin_OxRdtase"/>
</dbReference>
<evidence type="ECO:0000256" key="2">
    <source>
        <dbReference type="ARBA" id="ARBA00022723"/>
    </source>
</evidence>
<proteinExistence type="inferred from homology"/>
<evidence type="ECO:0000313" key="7">
    <source>
        <dbReference type="EMBL" id="MBI2877170.1"/>
    </source>
</evidence>
<evidence type="ECO:0000259" key="6">
    <source>
        <dbReference type="Pfam" id="PF01568"/>
    </source>
</evidence>
<dbReference type="EMBL" id="JACPRF010000296">
    <property type="protein sequence ID" value="MBI2877170.1"/>
    <property type="molecule type" value="Genomic_DNA"/>
</dbReference>